<keyword evidence="3" id="KW-1185">Reference proteome</keyword>
<dbReference type="Pfam" id="PF13328">
    <property type="entry name" value="HD_4"/>
    <property type="match status" value="1"/>
</dbReference>
<keyword evidence="2" id="KW-0378">Hydrolase</keyword>
<dbReference type="OrthoDB" id="9802385at2"/>
<gene>
    <name evidence="2" type="ORF">FCL54_01220</name>
</gene>
<dbReference type="PANTHER" id="PTHR46246">
    <property type="entry name" value="GUANOSINE-3',5'-BIS(DIPHOSPHATE) 3'-PYROPHOSPHOHYDROLASE MESH1"/>
    <property type="match status" value="1"/>
</dbReference>
<dbReference type="Gene3D" id="1.10.3210.10">
    <property type="entry name" value="Hypothetical protein af1432"/>
    <property type="match status" value="1"/>
</dbReference>
<reference evidence="2 3" key="1">
    <citation type="submission" date="2019-04" db="EMBL/GenBank/DDBJ databases">
        <title>Bacillus caeni sp. nov., a bacterium isolated from mangrove sediment.</title>
        <authorList>
            <person name="Huang H."/>
            <person name="Mo K."/>
            <person name="Hu Y."/>
        </authorList>
    </citation>
    <scope>NUCLEOTIDE SEQUENCE [LARGE SCALE GENOMIC DNA]</scope>
    <source>
        <strain evidence="2 3">HB172195</strain>
    </source>
</reference>
<evidence type="ECO:0000313" key="2">
    <source>
        <dbReference type="EMBL" id="TLS38961.1"/>
    </source>
</evidence>
<accession>A0A5R9F7F3</accession>
<evidence type="ECO:0000259" key="1">
    <source>
        <dbReference type="SMART" id="SM00471"/>
    </source>
</evidence>
<feature type="domain" description="HD/PDEase" evidence="1">
    <location>
        <begin position="22"/>
        <end position="129"/>
    </location>
</feature>
<dbReference type="SUPFAM" id="SSF109604">
    <property type="entry name" value="HD-domain/PDEase-like"/>
    <property type="match status" value="1"/>
</dbReference>
<dbReference type="InterPro" id="IPR052194">
    <property type="entry name" value="MESH1"/>
</dbReference>
<protein>
    <submittedName>
        <fullName evidence="2">Bifunctional (P)ppGpp synthetase/guanosine-3',5'-bis(Diphosphate) 3'-pyrophosphohydrolase</fullName>
    </submittedName>
</protein>
<sequence>MIIEKAIQIASKAHDGQYRKVTDIPYISHPFTVGMYLLKAGCDDEVAAAGILHDVVEDTEFTLEQIEELFGKRVSSIVEGCSEPDKSLPWEERKIHTINYLKTASLEVKLVACADKLHNLQTIYEDYQELGEKVWEKFNRGRDMQEWYYRGVSLSLSENLSGSGRDHSLFSKLQELVVTFFR</sequence>
<dbReference type="AlphaFoldDB" id="A0A5R9F7F3"/>
<dbReference type="RefSeq" id="WP_138122334.1">
    <property type="nucleotide sequence ID" value="NZ_SWLG01000001.1"/>
</dbReference>
<dbReference type="InterPro" id="IPR003607">
    <property type="entry name" value="HD/PDEase_dom"/>
</dbReference>
<evidence type="ECO:0000313" key="3">
    <source>
        <dbReference type="Proteomes" id="UP000308230"/>
    </source>
</evidence>
<dbReference type="GO" id="GO:0008893">
    <property type="term" value="F:guanosine-3',5'-bis(diphosphate) 3'-diphosphatase activity"/>
    <property type="evidence" value="ECO:0007669"/>
    <property type="project" value="TreeGrafter"/>
</dbReference>
<comment type="caution">
    <text evidence="2">The sequence shown here is derived from an EMBL/GenBank/DDBJ whole genome shotgun (WGS) entry which is preliminary data.</text>
</comment>
<name>A0A5R9F7F3_9BACL</name>
<dbReference type="SMART" id="SM00471">
    <property type="entry name" value="HDc"/>
    <property type="match status" value="1"/>
</dbReference>
<dbReference type="EMBL" id="SWLG01000001">
    <property type="protein sequence ID" value="TLS38961.1"/>
    <property type="molecule type" value="Genomic_DNA"/>
</dbReference>
<proteinExistence type="predicted"/>
<dbReference type="Proteomes" id="UP000308230">
    <property type="component" value="Unassembled WGS sequence"/>
</dbReference>
<organism evidence="2 3">
    <name type="scientific">Exobacillus caeni</name>
    <dbReference type="NCBI Taxonomy" id="2574798"/>
    <lineage>
        <taxon>Bacteria</taxon>
        <taxon>Bacillati</taxon>
        <taxon>Bacillota</taxon>
        <taxon>Bacilli</taxon>
        <taxon>Bacillales</taxon>
        <taxon>Guptibacillaceae</taxon>
        <taxon>Exobacillus</taxon>
    </lineage>
</organism>
<dbReference type="PANTHER" id="PTHR46246:SF1">
    <property type="entry name" value="GUANOSINE-3',5'-BIS(DIPHOSPHATE) 3'-PYROPHOSPHOHYDROLASE MESH1"/>
    <property type="match status" value="1"/>
</dbReference>